<protein>
    <submittedName>
        <fullName evidence="3">Tripartite tricarboxylate transporter TctB family protein</fullName>
    </submittedName>
</protein>
<dbReference type="RefSeq" id="WP_261515121.1">
    <property type="nucleotide sequence ID" value="NZ_JAODNV010000008.1"/>
</dbReference>
<proteinExistence type="predicted"/>
<sequence>MKLNVWESSAAGAIILFGAVMAYVGSSYGIGTLSQMGPGYFPTVLGIVTVLLGILTFLEVRNSESPRPDASPRVAIFIFGGLFVWAMLVERIGLLPSSIMLIILCSLARPPIRPVPMVATAVLVSLGAAVIFLYGFNLPLRMLRW</sequence>
<evidence type="ECO:0000259" key="2">
    <source>
        <dbReference type="Pfam" id="PF07331"/>
    </source>
</evidence>
<dbReference type="AlphaFoldDB" id="A0A9X3B6A5"/>
<dbReference type="InterPro" id="IPR009936">
    <property type="entry name" value="DUF1468"/>
</dbReference>
<feature type="transmembrane region" description="Helical" evidence="1">
    <location>
        <begin position="70"/>
        <end position="88"/>
    </location>
</feature>
<reference evidence="3" key="1">
    <citation type="submission" date="2022-08" db="EMBL/GenBank/DDBJ databases">
        <title>Chelativorans sichuanense sp. nov., a paraffin oil-degrading bacterium isolated from a mixture of oil-based drill cuttings and paddy soil.</title>
        <authorList>
            <person name="Yu J."/>
            <person name="Liu H."/>
            <person name="Chen Q."/>
        </authorList>
    </citation>
    <scope>NUCLEOTIDE SEQUENCE</scope>
    <source>
        <strain evidence="3">SCAU 2101</strain>
    </source>
</reference>
<dbReference type="Pfam" id="PF07331">
    <property type="entry name" value="TctB"/>
    <property type="match status" value="1"/>
</dbReference>
<organism evidence="3 4">
    <name type="scientific">Chelativorans petroleitrophicus</name>
    <dbReference type="NCBI Taxonomy" id="2975484"/>
    <lineage>
        <taxon>Bacteria</taxon>
        <taxon>Pseudomonadati</taxon>
        <taxon>Pseudomonadota</taxon>
        <taxon>Alphaproteobacteria</taxon>
        <taxon>Hyphomicrobiales</taxon>
        <taxon>Phyllobacteriaceae</taxon>
        <taxon>Chelativorans</taxon>
    </lineage>
</organism>
<accession>A0A9X3B6A5</accession>
<evidence type="ECO:0000313" key="3">
    <source>
        <dbReference type="EMBL" id="MCT8990263.1"/>
    </source>
</evidence>
<evidence type="ECO:0000313" key="4">
    <source>
        <dbReference type="Proteomes" id="UP001149009"/>
    </source>
</evidence>
<keyword evidence="1" id="KW-0812">Transmembrane</keyword>
<feature type="transmembrane region" description="Helical" evidence="1">
    <location>
        <begin position="12"/>
        <end position="33"/>
    </location>
</feature>
<comment type="caution">
    <text evidence="3">The sequence shown here is derived from an EMBL/GenBank/DDBJ whole genome shotgun (WGS) entry which is preliminary data.</text>
</comment>
<dbReference type="Proteomes" id="UP001149009">
    <property type="component" value="Unassembled WGS sequence"/>
</dbReference>
<feature type="transmembrane region" description="Helical" evidence="1">
    <location>
        <begin position="117"/>
        <end position="136"/>
    </location>
</feature>
<dbReference type="EMBL" id="JAODNV010000008">
    <property type="protein sequence ID" value="MCT8990263.1"/>
    <property type="molecule type" value="Genomic_DNA"/>
</dbReference>
<name>A0A9X3B6A5_9HYPH</name>
<keyword evidence="4" id="KW-1185">Reference proteome</keyword>
<gene>
    <name evidence="3" type="ORF">NYR54_08135</name>
</gene>
<keyword evidence="1" id="KW-0472">Membrane</keyword>
<feature type="transmembrane region" description="Helical" evidence="1">
    <location>
        <begin position="39"/>
        <end position="58"/>
    </location>
</feature>
<evidence type="ECO:0000256" key="1">
    <source>
        <dbReference type="SAM" id="Phobius"/>
    </source>
</evidence>
<keyword evidence="1" id="KW-1133">Transmembrane helix</keyword>
<feature type="domain" description="DUF1468" evidence="2">
    <location>
        <begin position="11"/>
        <end position="140"/>
    </location>
</feature>